<protein>
    <submittedName>
        <fullName evidence="2">Uncharacterized protein</fullName>
    </submittedName>
</protein>
<dbReference type="AlphaFoldDB" id="A0AAE0GIJ6"/>
<reference evidence="2 3" key="1">
    <citation type="journal article" date="2015" name="Genome Biol. Evol.">
        <title>Comparative Genomics of a Bacterivorous Green Alga Reveals Evolutionary Causalities and Consequences of Phago-Mixotrophic Mode of Nutrition.</title>
        <authorList>
            <person name="Burns J.A."/>
            <person name="Paasch A."/>
            <person name="Narechania A."/>
            <person name="Kim E."/>
        </authorList>
    </citation>
    <scope>NUCLEOTIDE SEQUENCE [LARGE SCALE GENOMIC DNA]</scope>
    <source>
        <strain evidence="2 3">PLY_AMNH</strain>
    </source>
</reference>
<feature type="region of interest" description="Disordered" evidence="1">
    <location>
        <begin position="118"/>
        <end position="155"/>
    </location>
</feature>
<keyword evidence="3" id="KW-1185">Reference proteome</keyword>
<organism evidence="2 3">
    <name type="scientific">Cymbomonas tetramitiformis</name>
    <dbReference type="NCBI Taxonomy" id="36881"/>
    <lineage>
        <taxon>Eukaryota</taxon>
        <taxon>Viridiplantae</taxon>
        <taxon>Chlorophyta</taxon>
        <taxon>Pyramimonadophyceae</taxon>
        <taxon>Pyramimonadales</taxon>
        <taxon>Pyramimonadaceae</taxon>
        <taxon>Cymbomonas</taxon>
    </lineage>
</organism>
<feature type="compositionally biased region" description="Polar residues" evidence="1">
    <location>
        <begin position="118"/>
        <end position="131"/>
    </location>
</feature>
<gene>
    <name evidence="2" type="ORF">CYMTET_13389</name>
</gene>
<evidence type="ECO:0000256" key="1">
    <source>
        <dbReference type="SAM" id="MobiDB-lite"/>
    </source>
</evidence>
<sequence>MAPISKADAKDHVKLGRIVIYLRMTQFENVLLQDDGRARIDWRDFPLDGAGRHGSAAYCCPVDGADPDPDPAFTRILSAGWHHREARVLDGMAATAGLSFQHFFVDNDAVARRRLVVSSSTASTNDGTTDVGTVESDVGASTGVPGRPALVRPPK</sequence>
<comment type="caution">
    <text evidence="2">The sequence shown here is derived from an EMBL/GenBank/DDBJ whole genome shotgun (WGS) entry which is preliminary data.</text>
</comment>
<evidence type="ECO:0000313" key="3">
    <source>
        <dbReference type="Proteomes" id="UP001190700"/>
    </source>
</evidence>
<proteinExistence type="predicted"/>
<name>A0AAE0GIJ6_9CHLO</name>
<dbReference type="Proteomes" id="UP001190700">
    <property type="component" value="Unassembled WGS sequence"/>
</dbReference>
<accession>A0AAE0GIJ6</accession>
<dbReference type="EMBL" id="LGRX02005325">
    <property type="protein sequence ID" value="KAK3278682.1"/>
    <property type="molecule type" value="Genomic_DNA"/>
</dbReference>
<evidence type="ECO:0000313" key="2">
    <source>
        <dbReference type="EMBL" id="KAK3278682.1"/>
    </source>
</evidence>